<dbReference type="CDD" id="cd00405">
    <property type="entry name" value="PRAI"/>
    <property type="match status" value="1"/>
</dbReference>
<keyword evidence="6 9" id="KW-0822">Tryptophan biosynthesis</keyword>
<evidence type="ECO:0000256" key="8">
    <source>
        <dbReference type="ARBA" id="ARBA00023235"/>
    </source>
</evidence>
<evidence type="ECO:0000256" key="2">
    <source>
        <dbReference type="ARBA" id="ARBA00004664"/>
    </source>
</evidence>
<dbReference type="HAMAP" id="MF_00135">
    <property type="entry name" value="PRAI"/>
    <property type="match status" value="1"/>
</dbReference>
<proteinExistence type="inferred from homology"/>
<dbReference type="Pfam" id="PF00697">
    <property type="entry name" value="PRAI"/>
    <property type="match status" value="1"/>
</dbReference>
<dbReference type="GO" id="GO:0004640">
    <property type="term" value="F:phosphoribosylanthranilate isomerase activity"/>
    <property type="evidence" value="ECO:0007669"/>
    <property type="project" value="UniProtKB-UniRule"/>
</dbReference>
<dbReference type="InterPro" id="IPR011060">
    <property type="entry name" value="RibuloseP-bd_barrel"/>
</dbReference>
<dbReference type="InterPro" id="IPR044643">
    <property type="entry name" value="TrpF_fam"/>
</dbReference>
<dbReference type="HOGENOM" id="CLU_076364_2_0_0"/>
<name>E8V267_TERSS</name>
<evidence type="ECO:0000256" key="9">
    <source>
        <dbReference type="HAMAP-Rule" id="MF_00135"/>
    </source>
</evidence>
<evidence type="ECO:0000256" key="6">
    <source>
        <dbReference type="ARBA" id="ARBA00022822"/>
    </source>
</evidence>
<dbReference type="STRING" id="401053.AciPR4_3875"/>
<reference evidence="11 12" key="1">
    <citation type="journal article" date="2012" name="Stand. Genomic Sci.">
        <title>Complete genome sequence of Terriglobus saanensis type strain SP1PR4(T), an Acidobacteria from tundra soil.</title>
        <authorList>
            <person name="Rawat S.R."/>
            <person name="Mannisto M.K."/>
            <person name="Starovoytov V."/>
            <person name="Goodwin L."/>
            <person name="Nolan M."/>
            <person name="Hauser L."/>
            <person name="Land M."/>
            <person name="Davenport K.W."/>
            <person name="Woyke T."/>
            <person name="Haggblom M.M."/>
        </authorList>
    </citation>
    <scope>NUCLEOTIDE SEQUENCE</scope>
    <source>
        <strain evidence="12">ATCC BAA-1853 / DSM 23119 / SP1PR4</strain>
    </source>
</reference>
<organism evidence="11 12">
    <name type="scientific">Terriglobus saanensis (strain ATCC BAA-1853 / DSM 23119 / SP1PR4)</name>
    <dbReference type="NCBI Taxonomy" id="401053"/>
    <lineage>
        <taxon>Bacteria</taxon>
        <taxon>Pseudomonadati</taxon>
        <taxon>Acidobacteriota</taxon>
        <taxon>Terriglobia</taxon>
        <taxon>Terriglobales</taxon>
        <taxon>Acidobacteriaceae</taxon>
        <taxon>Terriglobus</taxon>
    </lineage>
</organism>
<accession>E8V267</accession>
<dbReference type="GO" id="GO:0000162">
    <property type="term" value="P:L-tryptophan biosynthetic process"/>
    <property type="evidence" value="ECO:0007669"/>
    <property type="project" value="UniProtKB-UniRule"/>
</dbReference>
<feature type="domain" description="N-(5'phosphoribosyl) anthranilate isomerase (PRAI)" evidence="10">
    <location>
        <begin position="3"/>
        <end position="222"/>
    </location>
</feature>
<dbReference type="OrthoDB" id="9786954at2"/>
<evidence type="ECO:0000256" key="4">
    <source>
        <dbReference type="ARBA" id="ARBA00022272"/>
    </source>
</evidence>
<sequence>MWVKICANTNLADAHLAASLHADAVGFVFAPSTRQVTAVEVAAITPLLPAELDKIGVFHSQDAEEILSVVKEAALTGVQLHRSYVPGLVAELRRALPREEGRVRILQTVHWDIAASDSESASQLERFTKQIRQIAGDGMADAILVDSSTKSGSGGTGISFNWKRAAQAIAAAEIPIVVAGGLRPINVAEAVETLCPWGVDVASGVEAEPGIKDPEKVRLFIANAKATADEAHPGRESRCAAV</sequence>
<dbReference type="Gene3D" id="3.20.20.70">
    <property type="entry name" value="Aldolase class I"/>
    <property type="match status" value="1"/>
</dbReference>
<evidence type="ECO:0000256" key="7">
    <source>
        <dbReference type="ARBA" id="ARBA00023141"/>
    </source>
</evidence>
<dbReference type="UniPathway" id="UPA00035">
    <property type="reaction ID" value="UER00042"/>
</dbReference>
<dbReference type="InterPro" id="IPR001240">
    <property type="entry name" value="PRAI_dom"/>
</dbReference>
<evidence type="ECO:0000313" key="12">
    <source>
        <dbReference type="Proteomes" id="UP000006844"/>
    </source>
</evidence>
<gene>
    <name evidence="9" type="primary">trpF</name>
    <name evidence="11" type="ordered locus">AciPR4_3875</name>
</gene>
<dbReference type="eggNOG" id="COG0135">
    <property type="taxonomic scope" value="Bacteria"/>
</dbReference>
<dbReference type="SUPFAM" id="SSF51366">
    <property type="entry name" value="Ribulose-phoshate binding barrel"/>
    <property type="match status" value="1"/>
</dbReference>
<dbReference type="RefSeq" id="WP_013570354.1">
    <property type="nucleotide sequence ID" value="NC_014963.1"/>
</dbReference>
<dbReference type="EMBL" id="CP002467">
    <property type="protein sequence ID" value="ADV84624.1"/>
    <property type="molecule type" value="Genomic_DNA"/>
</dbReference>
<dbReference type="PANTHER" id="PTHR42894:SF1">
    <property type="entry name" value="N-(5'-PHOSPHORIBOSYL)ANTHRANILATE ISOMERASE"/>
    <property type="match status" value="1"/>
</dbReference>
<evidence type="ECO:0000313" key="11">
    <source>
        <dbReference type="EMBL" id="ADV84624.1"/>
    </source>
</evidence>
<comment type="pathway">
    <text evidence="2 9">Amino-acid biosynthesis; L-tryptophan biosynthesis; L-tryptophan from chorismate: step 3/5.</text>
</comment>
<keyword evidence="5 9" id="KW-0028">Amino-acid biosynthesis</keyword>
<dbReference type="InterPro" id="IPR013785">
    <property type="entry name" value="Aldolase_TIM"/>
</dbReference>
<evidence type="ECO:0000259" key="10">
    <source>
        <dbReference type="Pfam" id="PF00697"/>
    </source>
</evidence>
<keyword evidence="8 9" id="KW-0413">Isomerase</keyword>
<dbReference type="AlphaFoldDB" id="E8V267"/>
<keyword evidence="7 9" id="KW-0057">Aromatic amino acid biosynthesis</keyword>
<dbReference type="PANTHER" id="PTHR42894">
    <property type="entry name" value="N-(5'-PHOSPHORIBOSYL)ANTHRANILATE ISOMERASE"/>
    <property type="match status" value="1"/>
</dbReference>
<comment type="catalytic activity">
    <reaction evidence="1 9">
        <text>N-(5-phospho-beta-D-ribosyl)anthranilate = 1-(2-carboxyphenylamino)-1-deoxy-D-ribulose 5-phosphate</text>
        <dbReference type="Rhea" id="RHEA:21540"/>
        <dbReference type="ChEBI" id="CHEBI:18277"/>
        <dbReference type="ChEBI" id="CHEBI:58613"/>
        <dbReference type="EC" id="5.3.1.24"/>
    </reaction>
</comment>
<evidence type="ECO:0000256" key="5">
    <source>
        <dbReference type="ARBA" id="ARBA00022605"/>
    </source>
</evidence>
<evidence type="ECO:0000256" key="3">
    <source>
        <dbReference type="ARBA" id="ARBA00012572"/>
    </source>
</evidence>
<dbReference type="Proteomes" id="UP000006844">
    <property type="component" value="Chromosome"/>
</dbReference>
<evidence type="ECO:0000256" key="1">
    <source>
        <dbReference type="ARBA" id="ARBA00001164"/>
    </source>
</evidence>
<dbReference type="KEGG" id="tsa:AciPR4_3875"/>
<dbReference type="EC" id="5.3.1.24" evidence="3 9"/>
<protein>
    <recommendedName>
        <fullName evidence="4 9">N-(5'-phosphoribosyl)anthranilate isomerase</fullName>
        <shortName evidence="9">PRAI</shortName>
        <ecNumber evidence="3 9">5.3.1.24</ecNumber>
    </recommendedName>
</protein>
<comment type="similarity">
    <text evidence="9">Belongs to the TrpF family.</text>
</comment>
<keyword evidence="12" id="KW-1185">Reference proteome</keyword>